<dbReference type="SUPFAM" id="SSF143410">
    <property type="entry name" value="DOPA-like"/>
    <property type="match status" value="1"/>
</dbReference>
<evidence type="ECO:0000313" key="1">
    <source>
        <dbReference type="EMBL" id="MBD5771396.1"/>
    </source>
</evidence>
<protein>
    <submittedName>
        <fullName evidence="1">DOPA 4,5-dioxygenase family protein</fullName>
    </submittedName>
</protein>
<evidence type="ECO:0000313" key="2">
    <source>
        <dbReference type="Proteomes" id="UP000604161"/>
    </source>
</evidence>
<proteinExistence type="predicted"/>
<dbReference type="PIRSF" id="PIRSF028139">
    <property type="entry name" value="DOPA-diox_rel_Mll2280"/>
    <property type="match status" value="1"/>
</dbReference>
<accession>A0ABR8NZB4</accession>
<dbReference type="RefSeq" id="WP_191594780.1">
    <property type="nucleotide sequence ID" value="NZ_JACYFC010000003.1"/>
</dbReference>
<comment type="caution">
    <text evidence="1">The sequence shown here is derived from an EMBL/GenBank/DDBJ whole genome shotgun (WGS) entry which is preliminary data.</text>
</comment>
<dbReference type="EMBL" id="JACYFC010000003">
    <property type="protein sequence ID" value="MBD5771396.1"/>
    <property type="molecule type" value="Genomic_DNA"/>
</dbReference>
<dbReference type="PANTHER" id="PTHR36423:SF2">
    <property type="entry name" value="AFR070WP"/>
    <property type="match status" value="1"/>
</dbReference>
<reference evidence="1 2" key="1">
    <citation type="submission" date="2020-09" db="EMBL/GenBank/DDBJ databases">
        <title>Marinomonas sp. nov., isolated from the cysticercosis algae of Qingdao, China.</title>
        <authorList>
            <person name="Sun X."/>
        </authorList>
    </citation>
    <scope>NUCLEOTIDE SEQUENCE [LARGE SCALE GENOMIC DNA]</scope>
    <source>
        <strain evidence="1 2">SM2066</strain>
    </source>
</reference>
<dbReference type="Gene3D" id="3.30.70.1240">
    <property type="entry name" value="DOPA-like domains"/>
    <property type="match status" value="1"/>
</dbReference>
<organism evidence="1 2">
    <name type="scientific">Marinomonas colpomeniae</name>
    <dbReference type="NCBI Taxonomy" id="2774408"/>
    <lineage>
        <taxon>Bacteria</taxon>
        <taxon>Pseudomonadati</taxon>
        <taxon>Pseudomonadota</taxon>
        <taxon>Gammaproteobacteria</taxon>
        <taxon>Oceanospirillales</taxon>
        <taxon>Oceanospirillaceae</taxon>
        <taxon>Marinomonas</taxon>
    </lineage>
</organism>
<dbReference type="InterPro" id="IPR014980">
    <property type="entry name" value="DOPA_dioxygen"/>
</dbReference>
<dbReference type="PANTHER" id="PTHR36423">
    <property type="entry name" value="AFR070WP"/>
    <property type="match status" value="1"/>
</dbReference>
<sequence length="120" mass="13381">MNTSFSAADIKAFHAHLYYTDDKGLEMAKNIAELAASQFDIKVGRFHEKPVGPHPVWSCQLSFASDTFGSIIPWLMLNRQSLDVFVHPVTGDDYLDHTQGISWLGESYSLDTSLFTPTGK</sequence>
<dbReference type="InterPro" id="IPR023389">
    <property type="entry name" value="DOPA-like_sf"/>
</dbReference>
<dbReference type="Pfam" id="PF08883">
    <property type="entry name" value="DOPA_dioxygen"/>
    <property type="match status" value="1"/>
</dbReference>
<gene>
    <name evidence="1" type="ORF">IF202_10080</name>
</gene>
<name>A0ABR8NZB4_9GAMM</name>
<dbReference type="Proteomes" id="UP000604161">
    <property type="component" value="Unassembled WGS sequence"/>
</dbReference>
<keyword evidence="2" id="KW-1185">Reference proteome</keyword>